<dbReference type="GO" id="GO:0043138">
    <property type="term" value="F:3'-5' DNA helicase activity"/>
    <property type="evidence" value="ECO:0007669"/>
    <property type="project" value="UniProtKB-EC"/>
</dbReference>
<proteinExistence type="inferred from homology"/>
<evidence type="ECO:0000256" key="8">
    <source>
        <dbReference type="ARBA" id="ARBA00034617"/>
    </source>
</evidence>
<dbReference type="GO" id="GO:0000725">
    <property type="term" value="P:recombinational repair"/>
    <property type="evidence" value="ECO:0007669"/>
    <property type="project" value="TreeGrafter"/>
</dbReference>
<dbReference type="Gene3D" id="1.10.10.160">
    <property type="match status" value="1"/>
</dbReference>
<evidence type="ECO:0000259" key="13">
    <source>
        <dbReference type="PROSITE" id="PS51198"/>
    </source>
</evidence>
<dbReference type="FunFam" id="1.10.486.10:FF:000003">
    <property type="entry name" value="ATP-dependent DNA helicase"/>
    <property type="match status" value="1"/>
</dbReference>
<gene>
    <name evidence="15" type="ORF">HELGO_WM31287</name>
</gene>
<evidence type="ECO:0000259" key="14">
    <source>
        <dbReference type="PROSITE" id="PS51217"/>
    </source>
</evidence>
<feature type="domain" description="UvrD-like helicase C-terminal" evidence="14">
    <location>
        <begin position="294"/>
        <end position="577"/>
    </location>
</feature>
<dbReference type="PROSITE" id="PS51217">
    <property type="entry name" value="UVRD_HELICASE_CTER"/>
    <property type="match status" value="1"/>
</dbReference>
<evidence type="ECO:0000256" key="12">
    <source>
        <dbReference type="PROSITE-ProRule" id="PRU00560"/>
    </source>
</evidence>
<dbReference type="GO" id="GO:0005524">
    <property type="term" value="F:ATP binding"/>
    <property type="evidence" value="ECO:0007669"/>
    <property type="project" value="UniProtKB-UniRule"/>
</dbReference>
<comment type="catalytic activity">
    <reaction evidence="8">
        <text>Couples ATP hydrolysis with the unwinding of duplex DNA by translocating in the 3'-5' direction.</text>
        <dbReference type="EC" id="5.6.2.4"/>
    </reaction>
</comment>
<dbReference type="Pfam" id="PF21196">
    <property type="entry name" value="PcrA_UvrD_tudor"/>
    <property type="match status" value="1"/>
</dbReference>
<dbReference type="GO" id="GO:0033202">
    <property type="term" value="C:DNA helicase complex"/>
    <property type="evidence" value="ECO:0007669"/>
    <property type="project" value="TreeGrafter"/>
</dbReference>
<dbReference type="CDD" id="cd17932">
    <property type="entry name" value="DEXQc_UvrD"/>
    <property type="match status" value="1"/>
</dbReference>
<dbReference type="InterPro" id="IPR014016">
    <property type="entry name" value="UvrD-like_ATP-bd"/>
</dbReference>
<keyword evidence="6" id="KW-0238">DNA-binding</keyword>
<accession>A0A6S6SG17</accession>
<dbReference type="PANTHER" id="PTHR11070:SF2">
    <property type="entry name" value="ATP-DEPENDENT DNA HELICASE SRS2"/>
    <property type="match status" value="1"/>
</dbReference>
<dbReference type="GO" id="GO:0016787">
    <property type="term" value="F:hydrolase activity"/>
    <property type="evidence" value="ECO:0007669"/>
    <property type="project" value="UniProtKB-UniRule"/>
</dbReference>
<dbReference type="EC" id="5.6.2.4" evidence="9"/>
<dbReference type="Gene3D" id="3.40.50.300">
    <property type="entry name" value="P-loop containing nucleotide triphosphate hydrolases"/>
    <property type="match status" value="2"/>
</dbReference>
<evidence type="ECO:0000256" key="10">
    <source>
        <dbReference type="ARBA" id="ARBA00034923"/>
    </source>
</evidence>
<evidence type="ECO:0000256" key="1">
    <source>
        <dbReference type="ARBA" id="ARBA00009922"/>
    </source>
</evidence>
<dbReference type="Pfam" id="PF00580">
    <property type="entry name" value="UvrD-helicase"/>
    <property type="match status" value="1"/>
</dbReference>
<dbReference type="GO" id="GO:0003677">
    <property type="term" value="F:DNA binding"/>
    <property type="evidence" value="ECO:0007669"/>
    <property type="project" value="UniProtKB-KW"/>
</dbReference>
<keyword evidence="3 12" id="KW-0378">Hydrolase</keyword>
<keyword evidence="4 12" id="KW-0347">Helicase</keyword>
<keyword evidence="5 12" id="KW-0067">ATP-binding</keyword>
<evidence type="ECO:0000256" key="11">
    <source>
        <dbReference type="ARBA" id="ARBA00048988"/>
    </source>
</evidence>
<dbReference type="InterPro" id="IPR027417">
    <property type="entry name" value="P-loop_NTPase"/>
</dbReference>
<sequence length="756" mass="86196">MSYLDELNEIQRQAVTHITGPALIIAGPGSGKTRVLTFRIAHLIESGIPPWEILTLTFTNKAAKEMKERITKVAGANANQIWAGTFHSVFARILRSEASKIGYPSDFSIYDSQDAKSAITEIVKKRGLDSKVYNASAVYSRISLAKNNVISPEAYALDTERIKEDRQRKMPYIYKIYELYVKKCMRSGAMDFDDLLYQMYRLLDENPENILAKYQKRFKYILVDEFQDTNQLQYSIIQKLITYPGSTKNICVVGDDAQSIYAFRGATIQNILDFEKEFPDITIFKLEQNYRSTNFIVQAANDIISRNSQQIKKTIFTAKNGGEPIRVVRAMTDTEEARKVVDMIVEQKNRYHITNDDIAILYRTNAQSRVFEESLKSHRIAYKIYGGTSFYDRKEVKDVLGYLRVIVNPKDEEGLKRVINYPTRGIGATSLTKLTTIAENENLSLWTILQNVQHAGLPKRTENSIKQFVGLIEMFQARMEEVSAYEITKYVVKMSGIIKDIQKEKTIEAQSRVENITELLDGIKGFVEDDEVDEFNTNIEDKTLASYLQNVVLLTDIDKDEEEVKRVKLMSVHSSKGLEYKSIFIVGLEENLFPSMMALRSKNLRAAVDEERRLFYVAVTRAEQFLTLSYASSRYRFGNMVYNNSSRFLEEISPKYLDLSSTTARAKVSQFPKKNRNRFTQMNKNSNKQAEKMVNFKASPMSAIVAGAKILHERFGSGKIVAIDGQGAGRVATIFFEDGVGEKRIMLKFAKIQVVG</sequence>
<evidence type="ECO:0000256" key="7">
    <source>
        <dbReference type="ARBA" id="ARBA00023235"/>
    </source>
</evidence>
<protein>
    <recommendedName>
        <fullName evidence="9">DNA 3'-5' helicase</fullName>
        <ecNumber evidence="9">5.6.2.4</ecNumber>
    </recommendedName>
    <alternativeName>
        <fullName evidence="10">DNA 3'-5' helicase II</fullName>
    </alternativeName>
</protein>
<dbReference type="SUPFAM" id="SSF52540">
    <property type="entry name" value="P-loop containing nucleoside triphosphate hydrolases"/>
    <property type="match status" value="1"/>
</dbReference>
<dbReference type="Pfam" id="PF13361">
    <property type="entry name" value="UvrD_C"/>
    <property type="match status" value="1"/>
</dbReference>
<dbReference type="Gene3D" id="1.10.486.10">
    <property type="entry name" value="PCRA, domain 4"/>
    <property type="match status" value="1"/>
</dbReference>
<feature type="binding site" evidence="12">
    <location>
        <begin position="26"/>
        <end position="33"/>
    </location>
    <ligand>
        <name>ATP</name>
        <dbReference type="ChEBI" id="CHEBI:30616"/>
    </ligand>
</feature>
<reference evidence="15" key="1">
    <citation type="submission" date="2020-01" db="EMBL/GenBank/DDBJ databases">
        <authorList>
            <person name="Meier V. D."/>
            <person name="Meier V D."/>
        </authorList>
    </citation>
    <scope>NUCLEOTIDE SEQUENCE</scope>
    <source>
        <strain evidence="15">HLG_WM_MAG_10</strain>
    </source>
</reference>
<dbReference type="CDD" id="cd18807">
    <property type="entry name" value="SF1_C_UvrD"/>
    <property type="match status" value="1"/>
</dbReference>
<evidence type="ECO:0000256" key="5">
    <source>
        <dbReference type="ARBA" id="ARBA00022840"/>
    </source>
</evidence>
<evidence type="ECO:0000313" key="15">
    <source>
        <dbReference type="EMBL" id="CAA6801915.1"/>
    </source>
</evidence>
<dbReference type="PANTHER" id="PTHR11070">
    <property type="entry name" value="UVRD / RECB / PCRA DNA HELICASE FAMILY MEMBER"/>
    <property type="match status" value="1"/>
</dbReference>
<feature type="domain" description="UvrD-like helicase ATP-binding" evidence="13">
    <location>
        <begin position="5"/>
        <end position="293"/>
    </location>
</feature>
<dbReference type="GO" id="GO:0005829">
    <property type="term" value="C:cytosol"/>
    <property type="evidence" value="ECO:0007669"/>
    <property type="project" value="TreeGrafter"/>
</dbReference>
<keyword evidence="2 12" id="KW-0547">Nucleotide-binding</keyword>
<organism evidence="15">
    <name type="scientific">uncultured Aureispira sp</name>
    <dbReference type="NCBI Taxonomy" id="1331704"/>
    <lineage>
        <taxon>Bacteria</taxon>
        <taxon>Pseudomonadati</taxon>
        <taxon>Bacteroidota</taxon>
        <taxon>Saprospiria</taxon>
        <taxon>Saprospirales</taxon>
        <taxon>Saprospiraceae</taxon>
        <taxon>Aureispira</taxon>
        <taxon>environmental samples</taxon>
    </lineage>
</organism>
<dbReference type="EMBL" id="CACVAQ010000070">
    <property type="protein sequence ID" value="CAA6801915.1"/>
    <property type="molecule type" value="Genomic_DNA"/>
</dbReference>
<dbReference type="InterPro" id="IPR000212">
    <property type="entry name" value="DNA_helicase_UvrD/REP"/>
</dbReference>
<dbReference type="PROSITE" id="PS51198">
    <property type="entry name" value="UVRD_HELICASE_ATP_BIND"/>
    <property type="match status" value="1"/>
</dbReference>
<comment type="similarity">
    <text evidence="1">Belongs to the helicase family. UvrD subfamily.</text>
</comment>
<evidence type="ECO:0000256" key="2">
    <source>
        <dbReference type="ARBA" id="ARBA00022741"/>
    </source>
</evidence>
<evidence type="ECO:0000256" key="6">
    <source>
        <dbReference type="ARBA" id="ARBA00023125"/>
    </source>
</evidence>
<keyword evidence="7" id="KW-0413">Isomerase</keyword>
<evidence type="ECO:0000256" key="9">
    <source>
        <dbReference type="ARBA" id="ARBA00034808"/>
    </source>
</evidence>
<comment type="catalytic activity">
    <reaction evidence="11">
        <text>ATP + H2O = ADP + phosphate + H(+)</text>
        <dbReference type="Rhea" id="RHEA:13065"/>
        <dbReference type="ChEBI" id="CHEBI:15377"/>
        <dbReference type="ChEBI" id="CHEBI:15378"/>
        <dbReference type="ChEBI" id="CHEBI:30616"/>
        <dbReference type="ChEBI" id="CHEBI:43474"/>
        <dbReference type="ChEBI" id="CHEBI:456216"/>
        <dbReference type="EC" id="5.6.2.4"/>
    </reaction>
</comment>
<evidence type="ECO:0000256" key="4">
    <source>
        <dbReference type="ARBA" id="ARBA00022806"/>
    </source>
</evidence>
<dbReference type="InterPro" id="IPR013986">
    <property type="entry name" value="DExx_box_DNA_helicase_dom_sf"/>
</dbReference>
<dbReference type="InterPro" id="IPR014017">
    <property type="entry name" value="DNA_helicase_UvrD-like_C"/>
</dbReference>
<dbReference type="AlphaFoldDB" id="A0A6S6SG17"/>
<evidence type="ECO:0000256" key="3">
    <source>
        <dbReference type="ARBA" id="ARBA00022801"/>
    </source>
</evidence>
<name>A0A6S6SG17_9BACT</name>